<dbReference type="AlphaFoldDB" id="A0A9Q1QG61"/>
<sequence>MNGCHSNVIIAGCLGTHRTHIGRTNSTRKNRGTSTVDDAPWCVLGHFNAVLHPGDRVGGVEVTEGEITDFADCLLRCRLHEFHHTGVFFTWTNKTIWSRIDMAFYNDFWHDSFDFTHVHYLTQGPSDHSPIALSFPSCPKPKSSFQFCDMWAKDETFEAIILNSMQHQQSHTYLGALS</sequence>
<dbReference type="InterPro" id="IPR036691">
    <property type="entry name" value="Endo/exonu/phosph_ase_sf"/>
</dbReference>
<name>A0A9Q1QG61_9CARY</name>
<dbReference type="SUPFAM" id="SSF56219">
    <property type="entry name" value="DNase I-like"/>
    <property type="match status" value="1"/>
</dbReference>
<reference evidence="1" key="1">
    <citation type="submission" date="2022-04" db="EMBL/GenBank/DDBJ databases">
        <title>Carnegiea gigantea Genome sequencing and assembly v2.</title>
        <authorList>
            <person name="Copetti D."/>
            <person name="Sanderson M.J."/>
            <person name="Burquez A."/>
            <person name="Wojciechowski M.F."/>
        </authorList>
    </citation>
    <scope>NUCLEOTIDE SEQUENCE</scope>
    <source>
        <strain evidence="1">SGP5-SGP5p</strain>
        <tissue evidence="1">Aerial part</tissue>
    </source>
</reference>
<dbReference type="Proteomes" id="UP001153076">
    <property type="component" value="Unassembled WGS sequence"/>
</dbReference>
<dbReference type="EMBL" id="JAKOGI010000181">
    <property type="protein sequence ID" value="KAJ8440952.1"/>
    <property type="molecule type" value="Genomic_DNA"/>
</dbReference>
<comment type="caution">
    <text evidence="1">The sequence shown here is derived from an EMBL/GenBank/DDBJ whole genome shotgun (WGS) entry which is preliminary data.</text>
</comment>
<dbReference type="PANTHER" id="PTHR33710">
    <property type="entry name" value="BNAC02G09200D PROTEIN"/>
    <property type="match status" value="1"/>
</dbReference>
<organism evidence="1 2">
    <name type="scientific">Carnegiea gigantea</name>
    <dbReference type="NCBI Taxonomy" id="171969"/>
    <lineage>
        <taxon>Eukaryota</taxon>
        <taxon>Viridiplantae</taxon>
        <taxon>Streptophyta</taxon>
        <taxon>Embryophyta</taxon>
        <taxon>Tracheophyta</taxon>
        <taxon>Spermatophyta</taxon>
        <taxon>Magnoliopsida</taxon>
        <taxon>eudicotyledons</taxon>
        <taxon>Gunneridae</taxon>
        <taxon>Pentapetalae</taxon>
        <taxon>Caryophyllales</taxon>
        <taxon>Cactineae</taxon>
        <taxon>Cactaceae</taxon>
        <taxon>Cactoideae</taxon>
        <taxon>Echinocereeae</taxon>
        <taxon>Carnegiea</taxon>
    </lineage>
</organism>
<proteinExistence type="predicted"/>
<evidence type="ECO:0000313" key="1">
    <source>
        <dbReference type="EMBL" id="KAJ8440952.1"/>
    </source>
</evidence>
<dbReference type="OrthoDB" id="1932741at2759"/>
<keyword evidence="2" id="KW-1185">Reference proteome</keyword>
<gene>
    <name evidence="1" type="ORF">Cgig2_020494</name>
</gene>
<dbReference type="PANTHER" id="PTHR33710:SF64">
    <property type="entry name" value="ENDONUCLEASE_EXONUCLEASE_PHOSPHATASE DOMAIN-CONTAINING PROTEIN"/>
    <property type="match status" value="1"/>
</dbReference>
<evidence type="ECO:0008006" key="3">
    <source>
        <dbReference type="Google" id="ProtNLM"/>
    </source>
</evidence>
<dbReference type="Gene3D" id="3.60.10.10">
    <property type="entry name" value="Endonuclease/exonuclease/phosphatase"/>
    <property type="match status" value="1"/>
</dbReference>
<evidence type="ECO:0000313" key="2">
    <source>
        <dbReference type="Proteomes" id="UP001153076"/>
    </source>
</evidence>
<protein>
    <recommendedName>
        <fullName evidence="3">Endonuclease/exonuclease/phosphatase domain-containing protein</fullName>
    </recommendedName>
</protein>
<accession>A0A9Q1QG61</accession>